<dbReference type="Proteomes" id="UP000193978">
    <property type="component" value="Chromosome"/>
</dbReference>
<evidence type="ECO:0000313" key="1">
    <source>
        <dbReference type="EMBL" id="ARN79860.1"/>
    </source>
</evidence>
<proteinExistence type="predicted"/>
<dbReference type="KEGG" id="mbry:B1812_00870"/>
<dbReference type="AlphaFoldDB" id="A0A1W6MQH5"/>
<gene>
    <name evidence="1" type="ORF">B1812_00870</name>
</gene>
<evidence type="ECO:0000313" key="2">
    <source>
        <dbReference type="Proteomes" id="UP000193978"/>
    </source>
</evidence>
<accession>A0A1W6MQH5</accession>
<dbReference type="RefSeq" id="WP_085769907.1">
    <property type="nucleotide sequence ID" value="NZ_AP027149.1"/>
</dbReference>
<protein>
    <submittedName>
        <fullName evidence="1">Uncharacterized protein</fullName>
    </submittedName>
</protein>
<name>A0A1W6MQH5_9HYPH</name>
<dbReference type="EMBL" id="CP019948">
    <property type="protein sequence ID" value="ARN79860.1"/>
    <property type="molecule type" value="Genomic_DNA"/>
</dbReference>
<reference evidence="1 2" key="1">
    <citation type="submission" date="2017-02" db="EMBL/GenBank/DDBJ databases">
        <authorList>
            <person name="Peterson S.W."/>
        </authorList>
    </citation>
    <scope>NUCLEOTIDE SEQUENCE [LARGE SCALE GENOMIC DNA]</scope>
    <source>
        <strain evidence="1 2">S285</strain>
    </source>
</reference>
<keyword evidence="2" id="KW-1185">Reference proteome</keyword>
<sequence length="92" mass="9832">MSALFFPRLALRQFTIAGAARLGLLLFAAQATLFEGVILQSAGDVAHAKAAVSASATKQSQDQSGTQCREETITLDEGYGLRGQETQEICER</sequence>
<organism evidence="1 2">
    <name type="scientific">Methylocystis bryophila</name>
    <dbReference type="NCBI Taxonomy" id="655015"/>
    <lineage>
        <taxon>Bacteria</taxon>
        <taxon>Pseudomonadati</taxon>
        <taxon>Pseudomonadota</taxon>
        <taxon>Alphaproteobacteria</taxon>
        <taxon>Hyphomicrobiales</taxon>
        <taxon>Methylocystaceae</taxon>
        <taxon>Methylocystis</taxon>
    </lineage>
</organism>